<feature type="compositionally biased region" description="Low complexity" evidence="1">
    <location>
        <begin position="406"/>
        <end position="420"/>
    </location>
</feature>
<evidence type="ECO:0000313" key="2">
    <source>
        <dbReference type="EMBL" id="USQ79689.1"/>
    </source>
</evidence>
<name>A0ABY4YSF2_9MICO</name>
<proteinExistence type="predicted"/>
<accession>A0ABY4YSF2</accession>
<feature type="region of interest" description="Disordered" evidence="1">
    <location>
        <begin position="471"/>
        <end position="508"/>
    </location>
</feature>
<dbReference type="Proteomes" id="UP001056455">
    <property type="component" value="Chromosome"/>
</dbReference>
<evidence type="ECO:0000313" key="3">
    <source>
        <dbReference type="Proteomes" id="UP001056455"/>
    </source>
</evidence>
<reference evidence="2" key="1">
    <citation type="submission" date="2022-06" db="EMBL/GenBank/DDBJ databases">
        <title>Ornithinimicrobium HY1793.</title>
        <authorList>
            <person name="Huang Y."/>
        </authorList>
    </citation>
    <scope>NUCLEOTIDE SEQUENCE</scope>
    <source>
        <strain evidence="2">HY1793</strain>
    </source>
</reference>
<protein>
    <recommendedName>
        <fullName evidence="4">Membrane protein ArfC</fullName>
    </recommendedName>
</protein>
<feature type="region of interest" description="Disordered" evidence="1">
    <location>
        <begin position="267"/>
        <end position="331"/>
    </location>
</feature>
<feature type="region of interest" description="Disordered" evidence="1">
    <location>
        <begin position="27"/>
        <end position="162"/>
    </location>
</feature>
<evidence type="ECO:0008006" key="4">
    <source>
        <dbReference type="Google" id="ProtNLM"/>
    </source>
</evidence>
<sequence length="541" mass="53941">MDWKWVWLVLLLLVIAAAVWLLLRRPGGTNEVSGTSDPELRPHTNTDTAPPAQAGGYAAGSESAAGPGAPAQDQQAAAPYDQAGSAPFDQQAGAQPAQDAGYQQHAGDAQDAGTQPGAGYPEAGQTDYIAEGTADAPASDGGRSSDYAYTDTQPAAEVSDYSQEATYTDTATGEVGQADTVAQGEAPADTTYGQAPAGDAYGQAPAGDAYGQAPVEDTAYAAEPTDPVTQGAEATDPATGYAYTDTAPAAEAGDYSQEATYTDTATGEVAQADTVPAETDSVDPTYGQAAPADGTYTEAPADGTYTEAPADGTYTEAPYTEAPATDDGSGVSGGAVAAGAGAAAAGAGATAWATSRDDDAAQTAEGAPAGDTNWGQGEPVQTSADFGADESGAAATEAGYAEPRTDAVYAETTDTTYAEEPVVDTGAPPAGTTYGQDAPASGAAPEASPGATADTGDYGYDEARAGAAAGSYAQGPFGTGSAEPGEDGSGPTGWSIKGNAGSMLFHTPESPSYEAARAEVWFETEEAAKAAGFAHWDRKQR</sequence>
<feature type="compositionally biased region" description="Polar residues" evidence="1">
    <location>
        <begin position="373"/>
        <end position="384"/>
    </location>
</feature>
<feature type="compositionally biased region" description="Low complexity" evidence="1">
    <location>
        <begin position="438"/>
        <end position="458"/>
    </location>
</feature>
<evidence type="ECO:0000256" key="1">
    <source>
        <dbReference type="SAM" id="MobiDB-lite"/>
    </source>
</evidence>
<dbReference type="RefSeq" id="WP_252592793.1">
    <property type="nucleotide sequence ID" value="NZ_CP099489.1"/>
</dbReference>
<feature type="compositionally biased region" description="Low complexity" evidence="1">
    <location>
        <begin position="49"/>
        <end position="104"/>
    </location>
</feature>
<feature type="region of interest" description="Disordered" evidence="1">
    <location>
        <begin position="353"/>
        <end position="459"/>
    </location>
</feature>
<gene>
    <name evidence="2" type="ORF">NF556_19205</name>
</gene>
<keyword evidence="3" id="KW-1185">Reference proteome</keyword>
<dbReference type="EMBL" id="CP099489">
    <property type="protein sequence ID" value="USQ79689.1"/>
    <property type="molecule type" value="Genomic_DNA"/>
</dbReference>
<feature type="region of interest" description="Disordered" evidence="1">
    <location>
        <begin position="185"/>
        <end position="211"/>
    </location>
</feature>
<organism evidence="2 3">
    <name type="scientific">Ornithinimicrobium faecis</name>
    <dbReference type="NCBI Taxonomy" id="2934158"/>
    <lineage>
        <taxon>Bacteria</taxon>
        <taxon>Bacillati</taxon>
        <taxon>Actinomycetota</taxon>
        <taxon>Actinomycetes</taxon>
        <taxon>Micrococcales</taxon>
        <taxon>Ornithinimicrobiaceae</taxon>
        <taxon>Ornithinimicrobium</taxon>
    </lineage>
</organism>